<proteinExistence type="predicted"/>
<organism evidence="2 3">
    <name type="scientific">Pichia kudriavzevii</name>
    <name type="common">Yeast</name>
    <name type="synonym">Issatchenkia orientalis</name>
    <dbReference type="NCBI Taxonomy" id="4909"/>
    <lineage>
        <taxon>Eukaryota</taxon>
        <taxon>Fungi</taxon>
        <taxon>Dikarya</taxon>
        <taxon>Ascomycota</taxon>
        <taxon>Saccharomycotina</taxon>
        <taxon>Pichiomycetes</taxon>
        <taxon>Pichiales</taxon>
        <taxon>Pichiaceae</taxon>
        <taxon>Pichia</taxon>
    </lineage>
</organism>
<dbReference type="HOGENOM" id="CLU_3359834_0_0_1"/>
<evidence type="ECO:0000313" key="2">
    <source>
        <dbReference type="EMBL" id="KGK34982.1"/>
    </source>
</evidence>
<reference evidence="3" key="1">
    <citation type="journal article" date="2014" name="Microb. Cell Fact.">
        <title>Exploiting Issatchenkia orientalis SD108 for succinic acid production.</title>
        <authorList>
            <person name="Xiao H."/>
            <person name="Shao Z."/>
            <person name="Jiang Y."/>
            <person name="Dole S."/>
            <person name="Zhao H."/>
        </authorList>
    </citation>
    <scope>NUCLEOTIDE SEQUENCE [LARGE SCALE GENOMIC DNA]</scope>
    <source>
        <strain evidence="3">SD108</strain>
    </source>
</reference>
<dbReference type="EMBL" id="JQFK01001090">
    <property type="protein sequence ID" value="KGK34980.1"/>
    <property type="molecule type" value="Genomic_DNA"/>
</dbReference>
<dbReference type="EMBL" id="JQFK01001088">
    <property type="protein sequence ID" value="KGK34982.1"/>
    <property type="molecule type" value="Genomic_DNA"/>
</dbReference>
<dbReference type="Proteomes" id="UP000029867">
    <property type="component" value="Unassembled WGS sequence"/>
</dbReference>
<evidence type="ECO:0000313" key="3">
    <source>
        <dbReference type="Proteomes" id="UP000029867"/>
    </source>
</evidence>
<reference evidence="2" key="2">
    <citation type="submission" date="2014-08" db="EMBL/GenBank/DDBJ databases">
        <title>Exploiting Issatchenkia orientalis SD108 for Succinic Acid Production.</title>
        <authorList>
            <person name="Xiao H."/>
            <person name="Shao Z."/>
            <person name="Jiang Y."/>
            <person name="Dole S."/>
            <person name="Zhao H."/>
        </authorList>
    </citation>
    <scope>NUCLEOTIDE SEQUENCE [LARGE SCALE GENOMIC DNA]</scope>
    <source>
        <strain evidence="2">SD108</strain>
    </source>
</reference>
<dbReference type="AlphaFoldDB" id="A0A099NSU5"/>
<name>A0A099NSU5_PICKU</name>
<comment type="caution">
    <text evidence="2">The sequence shown here is derived from an EMBL/GenBank/DDBJ whole genome shotgun (WGS) entry which is preliminary data.</text>
</comment>
<protein>
    <submittedName>
        <fullName evidence="2">Uncharacterized protein</fullName>
    </submittedName>
</protein>
<gene>
    <name evidence="2" type="ORF">JL09_g5869</name>
    <name evidence="1" type="ORF">JL09_g5871</name>
</gene>
<accession>A0A099NSU5</accession>
<sequence length="36" mass="3947">MALIADFREALLAHIKLPGPKETLLISALHGPFYAQ</sequence>
<evidence type="ECO:0000313" key="1">
    <source>
        <dbReference type="EMBL" id="KGK34980.1"/>
    </source>
</evidence>